<dbReference type="AlphaFoldDB" id="A0ABD1GYE8"/>
<keyword evidence="2" id="KW-1185">Reference proteome</keyword>
<organism evidence="1 2">
    <name type="scientific">Salvia divinorum</name>
    <name type="common">Maria pastora</name>
    <name type="synonym">Diviner's sage</name>
    <dbReference type="NCBI Taxonomy" id="28513"/>
    <lineage>
        <taxon>Eukaryota</taxon>
        <taxon>Viridiplantae</taxon>
        <taxon>Streptophyta</taxon>
        <taxon>Embryophyta</taxon>
        <taxon>Tracheophyta</taxon>
        <taxon>Spermatophyta</taxon>
        <taxon>Magnoliopsida</taxon>
        <taxon>eudicotyledons</taxon>
        <taxon>Gunneridae</taxon>
        <taxon>Pentapetalae</taxon>
        <taxon>asterids</taxon>
        <taxon>lamiids</taxon>
        <taxon>Lamiales</taxon>
        <taxon>Lamiaceae</taxon>
        <taxon>Nepetoideae</taxon>
        <taxon>Mentheae</taxon>
        <taxon>Salviinae</taxon>
        <taxon>Salvia</taxon>
        <taxon>Salvia subgen. Calosphace</taxon>
    </lineage>
</organism>
<proteinExistence type="predicted"/>
<evidence type="ECO:0000313" key="2">
    <source>
        <dbReference type="Proteomes" id="UP001567538"/>
    </source>
</evidence>
<gene>
    <name evidence="1" type="ORF">AAHA92_17328</name>
</gene>
<protein>
    <submittedName>
        <fullName evidence="1">Uncharacterized protein</fullName>
    </submittedName>
</protein>
<evidence type="ECO:0000313" key="1">
    <source>
        <dbReference type="EMBL" id="KAL1549196.1"/>
    </source>
</evidence>
<reference evidence="1 2" key="1">
    <citation type="submission" date="2024-06" db="EMBL/GenBank/DDBJ databases">
        <title>A chromosome level genome sequence of Diviner's sage (Salvia divinorum).</title>
        <authorList>
            <person name="Ford S.A."/>
            <person name="Ro D.-K."/>
            <person name="Ness R.W."/>
            <person name="Phillips M.A."/>
        </authorList>
    </citation>
    <scope>NUCLEOTIDE SEQUENCE [LARGE SCALE GENOMIC DNA]</scope>
    <source>
        <strain evidence="1">SAF-2024a</strain>
        <tissue evidence="1">Leaf</tissue>
    </source>
</reference>
<comment type="caution">
    <text evidence="1">The sequence shown here is derived from an EMBL/GenBank/DDBJ whole genome shotgun (WGS) entry which is preliminary data.</text>
</comment>
<accession>A0ABD1GYE8</accession>
<dbReference type="Proteomes" id="UP001567538">
    <property type="component" value="Unassembled WGS sequence"/>
</dbReference>
<name>A0ABD1GYE8_SALDI</name>
<dbReference type="EMBL" id="JBEAFC010000007">
    <property type="protein sequence ID" value="KAL1549196.1"/>
    <property type="molecule type" value="Genomic_DNA"/>
</dbReference>
<sequence>MILVPTNGSLITASEPAISLRWTRVGFNSAGDCKIERNDKELAHIVKADVNAKYKRNKAWPHWDDWKLIFGKDRPGGGRADDMEKVDEILSVRATPTPESNASTFSLDDFFTEDQINKIMRKSMGKRVTPTVTRASLLPKNNTYMQAEQGNGRYFGGGDEDA</sequence>